<dbReference type="Proteomes" id="UP001589834">
    <property type="component" value="Unassembled WGS sequence"/>
</dbReference>
<evidence type="ECO:0000256" key="1">
    <source>
        <dbReference type="SAM" id="Phobius"/>
    </source>
</evidence>
<sequence length="222" mass="21760">MTTLLETSQTDARKLVKSTLTGSGIEAVGGAAAAVLAILGLAHVAPQHMLAIAAIVIGLALLAQAGVLANGASDVVAREAMGRRDKMEFEGGIGAQALAGGAALVLGILSLIGLDAGVLMSVTAIVLGVGLVLESGATARLNRLDDGAPASARGTRTRRAVAGSEGVQMLIGVAAIVLGILALIGLDATTLNLVAMLAVSVSILLSGAALGGKMAGMLAMSH</sequence>
<feature type="transmembrane region" description="Helical" evidence="1">
    <location>
        <begin position="160"/>
        <end position="184"/>
    </location>
</feature>
<reference evidence="2 3" key="1">
    <citation type="submission" date="2024-09" db="EMBL/GenBank/DDBJ databases">
        <authorList>
            <person name="Sun Q."/>
            <person name="Mori K."/>
        </authorList>
    </citation>
    <scope>NUCLEOTIDE SEQUENCE [LARGE SCALE GENOMIC DNA]</scope>
    <source>
        <strain evidence="2 3">NCAIM B.02336</strain>
    </source>
</reference>
<feature type="transmembrane region" description="Helical" evidence="1">
    <location>
        <begin position="50"/>
        <end position="72"/>
    </location>
</feature>
<comment type="caution">
    <text evidence="2">The sequence shown here is derived from an EMBL/GenBank/DDBJ whole genome shotgun (WGS) entry which is preliminary data.</text>
</comment>
<dbReference type="RefSeq" id="WP_377480101.1">
    <property type="nucleotide sequence ID" value="NZ_JBHLTN010000007.1"/>
</dbReference>
<keyword evidence="1" id="KW-0812">Transmembrane</keyword>
<evidence type="ECO:0000313" key="2">
    <source>
        <dbReference type="EMBL" id="MFC0591711.1"/>
    </source>
</evidence>
<accession>A0ABV6PPE8</accession>
<organism evidence="2 3">
    <name type="scientific">Ottowia pentelensis</name>
    <dbReference type="NCBI Taxonomy" id="511108"/>
    <lineage>
        <taxon>Bacteria</taxon>
        <taxon>Pseudomonadati</taxon>
        <taxon>Pseudomonadota</taxon>
        <taxon>Betaproteobacteria</taxon>
        <taxon>Burkholderiales</taxon>
        <taxon>Comamonadaceae</taxon>
        <taxon>Ottowia</taxon>
    </lineage>
</organism>
<keyword evidence="1" id="KW-0472">Membrane</keyword>
<proteinExistence type="predicted"/>
<name>A0ABV6PPE8_9BURK</name>
<evidence type="ECO:0000313" key="3">
    <source>
        <dbReference type="Proteomes" id="UP001589834"/>
    </source>
</evidence>
<gene>
    <name evidence="2" type="ORF">ACFFGG_03995</name>
</gene>
<feature type="transmembrane region" description="Helical" evidence="1">
    <location>
        <begin position="20"/>
        <end position="44"/>
    </location>
</feature>
<keyword evidence="3" id="KW-1185">Reference proteome</keyword>
<feature type="transmembrane region" description="Helical" evidence="1">
    <location>
        <begin position="118"/>
        <end position="139"/>
    </location>
</feature>
<dbReference type="EMBL" id="JBHLTN010000007">
    <property type="protein sequence ID" value="MFC0591711.1"/>
    <property type="molecule type" value="Genomic_DNA"/>
</dbReference>
<feature type="transmembrane region" description="Helical" evidence="1">
    <location>
        <begin position="93"/>
        <end position="112"/>
    </location>
</feature>
<protein>
    <submittedName>
        <fullName evidence="2">Uncharacterized protein</fullName>
    </submittedName>
</protein>
<feature type="transmembrane region" description="Helical" evidence="1">
    <location>
        <begin position="190"/>
        <end position="212"/>
    </location>
</feature>
<keyword evidence="1" id="KW-1133">Transmembrane helix</keyword>